<dbReference type="Gene3D" id="3.40.50.300">
    <property type="entry name" value="P-loop containing nucleotide triphosphate hydrolases"/>
    <property type="match status" value="1"/>
</dbReference>
<feature type="compositionally biased region" description="Polar residues" evidence="1">
    <location>
        <begin position="515"/>
        <end position="525"/>
    </location>
</feature>
<accession>A0ABR0X840</accession>
<comment type="caution">
    <text evidence="2">The sequence shown here is derived from an EMBL/GenBank/DDBJ whole genome shotgun (WGS) entry which is preliminary data.</text>
</comment>
<evidence type="ECO:0000313" key="2">
    <source>
        <dbReference type="EMBL" id="KAK6155615.1"/>
    </source>
</evidence>
<evidence type="ECO:0000313" key="3">
    <source>
        <dbReference type="Proteomes" id="UP001318860"/>
    </source>
</evidence>
<protein>
    <submittedName>
        <fullName evidence="2">Uncharacterized protein</fullName>
    </submittedName>
</protein>
<sequence>MRDIKIHSRGVKLVKDLELLPYGDLTEIGERGVNLSGGQKQRIQLALDFLPAFDSVLLLATSKEFQDLIHAHKETAGSERLSELETLDLSPIFSTDFFVPSMSLTTSSSSGSFCKRSQNLIWWFTSFSLVASACSHLQLLLQDSLEWLCPMAYAPLVLRGIRKILVDGSWEVSAQRGSISDGGVFVTFICSSPRNLYFLFILVPYSSASQCFTMIIDSCFRLYFQNFHDFANEALVDYELHVRWTLIHDYAWETEKDNLLEILRDGIRKMGWGFCSSDLIVLCSGLLPFGLIYPKIGVSFDFVGFGGIDKRKYSGELSLEILDVNGMPLECKFCDLEFVNLKSLPCNFKNDNILNDTESTDLQSLCGQDAFWVCLGKGNVKLHVKSAHRYDEYQKTRGSSEIVLVRECFQEFRKNKEKSGDDIFANRVLEMLHDEMGGVTCRNQIPTWQMFLSFLHLKGFWALVSLSSNDGDTLMGSLKPFTSHLAILHILDVSAGDKSGSNGKTPDTLAEDINDSNMCRGSQTDTSTSGNCVQYGDGKRKKTRRHLYQEMTWSSFCKEATGGSNFDLFELYFSSFSGKSKKLKFFKCWMKQISKIDLYISTLPGSKPVEELSACNVFPSEPSRAKDGILPVSNSETSETFFNNLSMRIQHGLESGMDLQSLAERVVKSSVRWLYHKCEVENNSEGQQSMRISDESCSEAVGGKLIELLLRSPKDMKKIHQDSDPCSSENIVREYELQILLRIEILRSDVAAMLGESKKRKLLKQICSLLEIIQYLVAGGIHGRVSLYDYVERTIRARYSDELEDVVKKIYIEMDLLPFGDEEETPSLLFNSEDSNQSWRDNKYDRNEKIEANSINQSFSTEGESSQPPTNACDSPQKNGLDEYTQSLNEARERRERARRFAPFVSKARDLQRIWAPKQTKGIKGKFDPLPNKSKRKDKQMSSYSVVCETPMTGNKRACSRGNDKGDKTHNDVGNISYSVSKALFQDN</sequence>
<gene>
    <name evidence="2" type="ORF">DH2020_009863</name>
</gene>
<feature type="region of interest" description="Disordered" evidence="1">
    <location>
        <begin position="859"/>
        <end position="882"/>
    </location>
</feature>
<evidence type="ECO:0000256" key="1">
    <source>
        <dbReference type="SAM" id="MobiDB-lite"/>
    </source>
</evidence>
<dbReference type="PANTHER" id="PTHR21556:SF2">
    <property type="entry name" value="TRESLIN"/>
    <property type="match status" value="1"/>
</dbReference>
<dbReference type="PANTHER" id="PTHR21556">
    <property type="entry name" value="TRESLIN"/>
    <property type="match status" value="1"/>
</dbReference>
<feature type="region of interest" description="Disordered" evidence="1">
    <location>
        <begin position="497"/>
        <end position="525"/>
    </location>
</feature>
<feature type="region of interest" description="Disordered" evidence="1">
    <location>
        <begin position="922"/>
        <end position="974"/>
    </location>
</feature>
<dbReference type="Proteomes" id="UP001318860">
    <property type="component" value="Unassembled WGS sequence"/>
</dbReference>
<feature type="compositionally biased region" description="Basic and acidic residues" evidence="1">
    <location>
        <begin position="962"/>
        <end position="971"/>
    </location>
</feature>
<dbReference type="InterPro" id="IPR027417">
    <property type="entry name" value="P-loop_NTPase"/>
</dbReference>
<proteinExistence type="predicted"/>
<dbReference type="EMBL" id="JABTTQ020000005">
    <property type="protein sequence ID" value="KAK6155615.1"/>
    <property type="molecule type" value="Genomic_DNA"/>
</dbReference>
<dbReference type="InterPro" id="IPR026153">
    <property type="entry name" value="Treslin"/>
</dbReference>
<name>A0ABR0X840_REHGL</name>
<reference evidence="2 3" key="1">
    <citation type="journal article" date="2021" name="Comput. Struct. Biotechnol. J.">
        <title>De novo genome assembly of the potent medicinal plant Rehmannia glutinosa using nanopore technology.</title>
        <authorList>
            <person name="Ma L."/>
            <person name="Dong C."/>
            <person name="Song C."/>
            <person name="Wang X."/>
            <person name="Zheng X."/>
            <person name="Niu Y."/>
            <person name="Chen S."/>
            <person name="Feng W."/>
        </authorList>
    </citation>
    <scope>NUCLEOTIDE SEQUENCE [LARGE SCALE GENOMIC DNA]</scope>
    <source>
        <strain evidence="2">DH-2019</strain>
    </source>
</reference>
<dbReference type="SUPFAM" id="SSF52540">
    <property type="entry name" value="P-loop containing nucleoside triphosphate hydrolases"/>
    <property type="match status" value="1"/>
</dbReference>
<keyword evidence="3" id="KW-1185">Reference proteome</keyword>
<organism evidence="2 3">
    <name type="scientific">Rehmannia glutinosa</name>
    <name type="common">Chinese foxglove</name>
    <dbReference type="NCBI Taxonomy" id="99300"/>
    <lineage>
        <taxon>Eukaryota</taxon>
        <taxon>Viridiplantae</taxon>
        <taxon>Streptophyta</taxon>
        <taxon>Embryophyta</taxon>
        <taxon>Tracheophyta</taxon>
        <taxon>Spermatophyta</taxon>
        <taxon>Magnoliopsida</taxon>
        <taxon>eudicotyledons</taxon>
        <taxon>Gunneridae</taxon>
        <taxon>Pentapetalae</taxon>
        <taxon>asterids</taxon>
        <taxon>lamiids</taxon>
        <taxon>Lamiales</taxon>
        <taxon>Orobanchaceae</taxon>
        <taxon>Rehmannieae</taxon>
        <taxon>Rehmannia</taxon>
    </lineage>
</organism>